<feature type="region of interest" description="Disordered" evidence="1">
    <location>
        <begin position="28"/>
        <end position="63"/>
    </location>
</feature>
<dbReference type="AlphaFoldDB" id="A0A3P7LTZ5"/>
<evidence type="ECO:0000256" key="1">
    <source>
        <dbReference type="SAM" id="MobiDB-lite"/>
    </source>
</evidence>
<organism evidence="2 3">
    <name type="scientific">Strongylus vulgaris</name>
    <name type="common">Blood worm</name>
    <dbReference type="NCBI Taxonomy" id="40348"/>
    <lineage>
        <taxon>Eukaryota</taxon>
        <taxon>Metazoa</taxon>
        <taxon>Ecdysozoa</taxon>
        <taxon>Nematoda</taxon>
        <taxon>Chromadorea</taxon>
        <taxon>Rhabditida</taxon>
        <taxon>Rhabditina</taxon>
        <taxon>Rhabditomorpha</taxon>
        <taxon>Strongyloidea</taxon>
        <taxon>Strongylidae</taxon>
        <taxon>Strongylus</taxon>
    </lineage>
</organism>
<feature type="compositionally biased region" description="Low complexity" evidence="1">
    <location>
        <begin position="28"/>
        <end position="53"/>
    </location>
</feature>
<name>A0A3P7LTZ5_STRVU</name>
<dbReference type="OrthoDB" id="5868321at2759"/>
<evidence type="ECO:0000313" key="2">
    <source>
        <dbReference type="EMBL" id="VDM82572.1"/>
    </source>
</evidence>
<reference evidence="2 3" key="1">
    <citation type="submission" date="2018-11" db="EMBL/GenBank/DDBJ databases">
        <authorList>
            <consortium name="Pathogen Informatics"/>
        </authorList>
    </citation>
    <scope>NUCLEOTIDE SEQUENCE [LARGE SCALE GENOMIC DNA]</scope>
</reference>
<keyword evidence="3" id="KW-1185">Reference proteome</keyword>
<accession>A0A3P7LTZ5</accession>
<evidence type="ECO:0000313" key="3">
    <source>
        <dbReference type="Proteomes" id="UP000270094"/>
    </source>
</evidence>
<feature type="compositionally biased region" description="Acidic residues" evidence="1">
    <location>
        <begin position="54"/>
        <end position="63"/>
    </location>
</feature>
<dbReference type="EMBL" id="UYYB01118331">
    <property type="protein sequence ID" value="VDM82572.1"/>
    <property type="molecule type" value="Genomic_DNA"/>
</dbReference>
<protein>
    <submittedName>
        <fullName evidence="2">Uncharacterized protein</fullName>
    </submittedName>
</protein>
<gene>
    <name evidence="2" type="ORF">SVUK_LOCUS17570</name>
</gene>
<proteinExistence type="predicted"/>
<dbReference type="Proteomes" id="UP000270094">
    <property type="component" value="Unassembled WGS sequence"/>
</dbReference>
<sequence length="158" mass="18067">MESEQSKNSKEMDDINRAFSELSSYHSGTSLVSSDLSSGDTGTSGDGSSSEEGSTVDEDDFTTDDSDFAEFVRLRPEDRRWIDAAWTYFDREPVYRRQLKPVKVVRKMRAKISSKASWTELQHEYNLRHPLCTDGKTIEELRKLSLDARYMPLPDLTV</sequence>